<dbReference type="Proteomes" id="UP000053690">
    <property type="component" value="Unassembled WGS sequence"/>
</dbReference>
<keyword evidence="3" id="KW-1185">Reference proteome</keyword>
<protein>
    <submittedName>
        <fullName evidence="2">Uncharacterized protein</fullName>
    </submittedName>
</protein>
<dbReference type="AlphaFoldDB" id="A0A0X3U0H8"/>
<evidence type="ECO:0000256" key="1">
    <source>
        <dbReference type="SAM" id="MobiDB-lite"/>
    </source>
</evidence>
<sequence length="99" mass="11244">MLVNPGPKFATHPNPMIRRKKNPSRSKVAGLGIGDPAKGPRLREAADRKRDVSFLFGTDYTYVDHSDFFPDWSNVEMQNEWVQVRAGIQSACWVIMPLQ</sequence>
<reference evidence="3" key="1">
    <citation type="submission" date="2015-12" db="EMBL/GenBank/DDBJ databases">
        <authorList>
            <person name="Zhang G."/>
            <person name="Stingl U."/>
        </authorList>
    </citation>
    <scope>NUCLEOTIDE SEQUENCE [LARGE SCALE GENOMIC DNA]</scope>
    <source>
        <strain evidence="3">ZGT108</strain>
    </source>
</reference>
<evidence type="ECO:0000313" key="3">
    <source>
        <dbReference type="Proteomes" id="UP000053690"/>
    </source>
</evidence>
<feature type="region of interest" description="Disordered" evidence="1">
    <location>
        <begin position="1"/>
        <end position="44"/>
    </location>
</feature>
<name>A0A0X3U0H8_9RHOB</name>
<accession>A0A0X3U0H8</accession>
<dbReference type="EMBL" id="LQBP01000002">
    <property type="protein sequence ID" value="KUJ81359.1"/>
    <property type="molecule type" value="Genomic_DNA"/>
</dbReference>
<comment type="caution">
    <text evidence="2">The sequence shown here is derived from an EMBL/GenBank/DDBJ whole genome shotgun (WGS) entry which is preliminary data.</text>
</comment>
<organism evidence="2 3">
    <name type="scientific">Ruegeria profundi</name>
    <dbReference type="NCBI Taxonomy" id="1685378"/>
    <lineage>
        <taxon>Bacteria</taxon>
        <taxon>Pseudomonadati</taxon>
        <taxon>Pseudomonadota</taxon>
        <taxon>Alphaproteobacteria</taxon>
        <taxon>Rhodobacterales</taxon>
        <taxon>Roseobacteraceae</taxon>
        <taxon>Ruegeria</taxon>
    </lineage>
</organism>
<gene>
    <name evidence="2" type="ORF">AVO44_05790</name>
</gene>
<proteinExistence type="predicted"/>
<evidence type="ECO:0000313" key="2">
    <source>
        <dbReference type="EMBL" id="KUJ81359.1"/>
    </source>
</evidence>